<dbReference type="RefSeq" id="WP_010890669.1">
    <property type="nucleotide sequence ID" value="NZ_JAHIBV010000099.1"/>
</dbReference>
<keyword evidence="1" id="KW-0472">Membrane</keyword>
<protein>
    <submittedName>
        <fullName evidence="2">Uncharacterized protein</fullName>
    </submittedName>
</protein>
<sequence length="252" mass="29143">MSKRDDVSRYYDSNAAVQKVVTYSFIVNIVGSIFTLFSSGTFFHFIILLQFIASFINILFSWLTNFIFFPAAERARRKTLIDNAFDLDTTIDETDGYYNNDLSPSVEKLILNAFESIYFTLNLSQKMIPREAIKSLGAIIVLIITLNVFTTNEFPLIVLQVVFSSSYILGMINLILYYYRLKSLYDDFYKCLIAEKTCSDITIIYLVSLCVEYEIIKGSQQIKISSKLFKELNPKLSANWDKLKTKCIYYHN</sequence>
<dbReference type="AlphaFoldDB" id="A0A0V8E552"/>
<dbReference type="PATRIC" id="fig|1360.109.peg.2220"/>
<keyword evidence="1" id="KW-0812">Transmembrane</keyword>
<name>A0A0V8E552_LACLL</name>
<keyword evidence="1" id="KW-1133">Transmembrane helix</keyword>
<feature type="transmembrane region" description="Helical" evidence="1">
    <location>
        <begin position="20"/>
        <end position="37"/>
    </location>
</feature>
<feature type="transmembrane region" description="Helical" evidence="1">
    <location>
        <begin position="132"/>
        <end position="150"/>
    </location>
</feature>
<dbReference type="EMBL" id="LKLS01000052">
    <property type="protein sequence ID" value="KSU20964.1"/>
    <property type="molecule type" value="Genomic_DNA"/>
</dbReference>
<feature type="transmembrane region" description="Helical" evidence="1">
    <location>
        <begin position="156"/>
        <end position="179"/>
    </location>
</feature>
<evidence type="ECO:0000256" key="1">
    <source>
        <dbReference type="SAM" id="Phobius"/>
    </source>
</evidence>
<dbReference type="Proteomes" id="UP000053612">
    <property type="component" value="Unassembled WGS sequence"/>
</dbReference>
<proteinExistence type="predicted"/>
<accession>A0A0V8E552</accession>
<reference evidence="3" key="1">
    <citation type="submission" date="2015-10" db="EMBL/GenBank/DDBJ databases">
        <title>Draft Genome Sequences of 11 Lactococcus lactis subspecies cremoris strains.</title>
        <authorList>
            <person name="Wels M."/>
            <person name="Backus L."/>
            <person name="Boekhorst J."/>
            <person name="Dijkstra A."/>
            <person name="Beerthuizen M."/>
            <person name="Kelly W."/>
            <person name="Siezen R."/>
            <person name="Bachmann H."/>
            <person name="Van Hijum S."/>
        </authorList>
    </citation>
    <scope>NUCLEOTIDE SEQUENCE [LARGE SCALE GENOMIC DNA]</scope>
    <source>
        <strain evidence="3">LMG9449</strain>
    </source>
</reference>
<evidence type="ECO:0000313" key="3">
    <source>
        <dbReference type="Proteomes" id="UP000053612"/>
    </source>
</evidence>
<organism evidence="2 3">
    <name type="scientific">Lactococcus lactis subsp. lactis</name>
    <name type="common">Streptococcus lactis</name>
    <dbReference type="NCBI Taxonomy" id="1360"/>
    <lineage>
        <taxon>Bacteria</taxon>
        <taxon>Bacillati</taxon>
        <taxon>Bacillota</taxon>
        <taxon>Bacilli</taxon>
        <taxon>Lactobacillales</taxon>
        <taxon>Streptococcaceae</taxon>
        <taxon>Lactococcus</taxon>
    </lineage>
</organism>
<comment type="caution">
    <text evidence="2">The sequence shown here is derived from an EMBL/GenBank/DDBJ whole genome shotgun (WGS) entry which is preliminary data.</text>
</comment>
<gene>
    <name evidence="2" type="ORF">LMG9449_0553</name>
</gene>
<evidence type="ECO:0000313" key="2">
    <source>
        <dbReference type="EMBL" id="KSU20964.1"/>
    </source>
</evidence>
<feature type="transmembrane region" description="Helical" evidence="1">
    <location>
        <begin position="43"/>
        <end position="68"/>
    </location>
</feature>